<evidence type="ECO:0000313" key="1">
    <source>
        <dbReference type="EMBL" id="TWT58973.1"/>
    </source>
</evidence>
<proteinExistence type="predicted"/>
<gene>
    <name evidence="1" type="ORF">KOR42_23600</name>
</gene>
<evidence type="ECO:0000313" key="2">
    <source>
        <dbReference type="Proteomes" id="UP000317243"/>
    </source>
</evidence>
<accession>A0A5C5X9I1</accession>
<sequence>MIRDEYDLDDLNVPRVRRMETSEEASDRLWRAYILSPPEERYEALLRFRSGERHMIEPRDRRVSVKAEIMCRQLSEDQIDWVRVHFHRGWSTRQMAFRLDVSEASVDRVVQRIVSSECSSDSVCSVGM</sequence>
<organism evidence="1 2">
    <name type="scientific">Thalassoglobus neptunius</name>
    <dbReference type="NCBI Taxonomy" id="1938619"/>
    <lineage>
        <taxon>Bacteria</taxon>
        <taxon>Pseudomonadati</taxon>
        <taxon>Planctomycetota</taxon>
        <taxon>Planctomycetia</taxon>
        <taxon>Planctomycetales</taxon>
        <taxon>Planctomycetaceae</taxon>
        <taxon>Thalassoglobus</taxon>
    </lineage>
</organism>
<dbReference type="AlphaFoldDB" id="A0A5C5X9I1"/>
<protein>
    <submittedName>
        <fullName evidence="1">Uncharacterized protein</fullName>
    </submittedName>
</protein>
<keyword evidence="2" id="KW-1185">Reference proteome</keyword>
<comment type="caution">
    <text evidence="1">The sequence shown here is derived from an EMBL/GenBank/DDBJ whole genome shotgun (WGS) entry which is preliminary data.</text>
</comment>
<dbReference type="Proteomes" id="UP000317243">
    <property type="component" value="Unassembled WGS sequence"/>
</dbReference>
<name>A0A5C5X9I1_9PLAN</name>
<reference evidence="1 2" key="1">
    <citation type="submission" date="2019-02" db="EMBL/GenBank/DDBJ databases">
        <title>Deep-cultivation of Planctomycetes and their phenomic and genomic characterization uncovers novel biology.</title>
        <authorList>
            <person name="Wiegand S."/>
            <person name="Jogler M."/>
            <person name="Boedeker C."/>
            <person name="Pinto D."/>
            <person name="Vollmers J."/>
            <person name="Rivas-Marin E."/>
            <person name="Kohn T."/>
            <person name="Peeters S.H."/>
            <person name="Heuer A."/>
            <person name="Rast P."/>
            <person name="Oberbeckmann S."/>
            <person name="Bunk B."/>
            <person name="Jeske O."/>
            <person name="Meyerdierks A."/>
            <person name="Storesund J.E."/>
            <person name="Kallscheuer N."/>
            <person name="Luecker S."/>
            <person name="Lage O.M."/>
            <person name="Pohl T."/>
            <person name="Merkel B.J."/>
            <person name="Hornburger P."/>
            <person name="Mueller R.-W."/>
            <person name="Bruemmer F."/>
            <person name="Labrenz M."/>
            <person name="Spormann A.M."/>
            <person name="Op Den Camp H."/>
            <person name="Overmann J."/>
            <person name="Amann R."/>
            <person name="Jetten M.S.M."/>
            <person name="Mascher T."/>
            <person name="Medema M.H."/>
            <person name="Devos D.P."/>
            <person name="Kaster A.-K."/>
            <person name="Ovreas L."/>
            <person name="Rohde M."/>
            <person name="Galperin M.Y."/>
            <person name="Jogler C."/>
        </authorList>
    </citation>
    <scope>NUCLEOTIDE SEQUENCE [LARGE SCALE GENOMIC DNA]</scope>
    <source>
        <strain evidence="1 2">KOR42</strain>
    </source>
</reference>
<dbReference type="EMBL" id="SIHI01000001">
    <property type="protein sequence ID" value="TWT58973.1"/>
    <property type="molecule type" value="Genomic_DNA"/>
</dbReference>